<reference evidence="1 2" key="1">
    <citation type="submission" date="2019-03" db="EMBL/GenBank/DDBJ databases">
        <title>Single cell metagenomics reveals metabolic interactions within the superorganism composed of flagellate Streblomastix strix and complex community of Bacteroidetes bacteria on its surface.</title>
        <authorList>
            <person name="Treitli S.C."/>
            <person name="Kolisko M."/>
            <person name="Husnik F."/>
            <person name="Keeling P."/>
            <person name="Hampl V."/>
        </authorList>
    </citation>
    <scope>NUCLEOTIDE SEQUENCE [LARGE SCALE GENOMIC DNA]</scope>
    <source>
        <strain evidence="1">ST1C</strain>
    </source>
</reference>
<gene>
    <name evidence="1" type="ORF">EZS28_038613</name>
</gene>
<sequence>TMNFEQETPFEIFDFTNVTPFEELVYAIEKELQKLSNNFEIEKNIVASTKLIDIKTKIGNIRIRYVNKRDRTLNLENGFPSTLLDISDCTDLDVEDEIERWYGVSTYIIVYSERKSDGLEPLSILNAVSLALSNCRYCIPTFVSFTPFNKLEEQQAGNLGFVCLGTWMSNFGFFVKFQSERISLPFKVDPQRPFILINIFTDFRIISFKNSIVEH</sequence>
<evidence type="ECO:0000313" key="2">
    <source>
        <dbReference type="Proteomes" id="UP000324800"/>
    </source>
</evidence>
<comment type="caution">
    <text evidence="1">The sequence shown here is derived from an EMBL/GenBank/DDBJ whole genome shotgun (WGS) entry which is preliminary data.</text>
</comment>
<proteinExistence type="predicted"/>
<feature type="non-terminal residue" evidence="1">
    <location>
        <position position="1"/>
    </location>
</feature>
<organism evidence="1 2">
    <name type="scientific">Streblomastix strix</name>
    <dbReference type="NCBI Taxonomy" id="222440"/>
    <lineage>
        <taxon>Eukaryota</taxon>
        <taxon>Metamonada</taxon>
        <taxon>Preaxostyla</taxon>
        <taxon>Oxymonadida</taxon>
        <taxon>Streblomastigidae</taxon>
        <taxon>Streblomastix</taxon>
    </lineage>
</organism>
<evidence type="ECO:0000313" key="1">
    <source>
        <dbReference type="EMBL" id="KAA6365860.1"/>
    </source>
</evidence>
<dbReference type="EMBL" id="SNRW01019992">
    <property type="protein sequence ID" value="KAA6365860.1"/>
    <property type="molecule type" value="Genomic_DNA"/>
</dbReference>
<dbReference type="AlphaFoldDB" id="A0A5J4U6K9"/>
<name>A0A5J4U6K9_9EUKA</name>
<protein>
    <submittedName>
        <fullName evidence="1">Uncharacterized protein</fullName>
    </submittedName>
</protein>
<accession>A0A5J4U6K9</accession>
<dbReference type="Proteomes" id="UP000324800">
    <property type="component" value="Unassembled WGS sequence"/>
</dbReference>